<sequence>MRIWRTLRPVDHAFIQGIIGDMVMFAETLLDWIFLRTAAEFWDPEHAVFNFQGTELAPTIEEYTALIQRPTPTTHGIFVPNPFTTVQSQLSTLLHIPARDIHEELHQSAMLVMDSCSWSLALSCSPYSPNLIDGAIAQVVLQAVGGHSYVEALLAETVRSLDYVRERSFIERLAPAIPPPEHSFSEWRRFWRELTPARFLWVARWNPGGPMITGCPGIVGVPLLSHLGSTLIFPDRNGGRRSSRHLRGSQPAGSGSFSTASNACSTASNSCRHALGILERPSYAPPAPGVFRSTPCTGLTDVLRLRRPSPHRGTRGHELLALLRGPNRASSSSTPPPGQGPTVDPAPGITPTQAPENMDAPAPSTLHTSMAQPFTSPYPPPPAPTAVPLPSATFLSSEQVLPAPPPVSIPGPAMAYTAPPQPHAGFSYQAPPPINTTFHEPGTPTHAAQFASPTHFFPEADAEQERRLKRMEETIWALQAGDARPDARYGDCSLFPGMRLPPKFKVPKFKTYEGTTDPRHHLPHYRGKMLQYWKYEEFVIHSFQDSLSGSALDWFMPLKAEDIPTWEDPSRKFTNQYRYCAETLPTLLELSTKEMARGQRFEEYAAKWRAQAAKHIPPISEEQQIQLFHSTLRGVYYSHLSAHTSSFSDLIEAGKKLDLGIKLRRMEDPTNKGEESSKKAPAALSRSTIRPHRSHRRRPHNHTTTLRPPPLSPLNPGPRCRELLHRRNRALLRR</sequence>
<keyword evidence="4" id="KW-1185">Reference proteome</keyword>
<organism evidence="3 4">
    <name type="scientific">Punica granatum</name>
    <name type="common">Pomegranate</name>
    <dbReference type="NCBI Taxonomy" id="22663"/>
    <lineage>
        <taxon>Eukaryota</taxon>
        <taxon>Viridiplantae</taxon>
        <taxon>Streptophyta</taxon>
        <taxon>Embryophyta</taxon>
        <taxon>Tracheophyta</taxon>
        <taxon>Spermatophyta</taxon>
        <taxon>Magnoliopsida</taxon>
        <taxon>eudicotyledons</taxon>
        <taxon>Gunneridae</taxon>
        <taxon>Pentapetalae</taxon>
        <taxon>rosids</taxon>
        <taxon>malvids</taxon>
        <taxon>Myrtales</taxon>
        <taxon>Lythraceae</taxon>
        <taxon>Punica</taxon>
    </lineage>
</organism>
<dbReference type="EMBL" id="PGOL01004787">
    <property type="protein sequence ID" value="PKI36567.1"/>
    <property type="molecule type" value="Genomic_DNA"/>
</dbReference>
<feature type="region of interest" description="Disordered" evidence="1">
    <location>
        <begin position="235"/>
        <end position="263"/>
    </location>
</feature>
<comment type="caution">
    <text evidence="3">The sequence shown here is derived from an EMBL/GenBank/DDBJ whole genome shotgun (WGS) entry which is preliminary data.</text>
</comment>
<feature type="compositionally biased region" description="Pro residues" evidence="1">
    <location>
        <begin position="707"/>
        <end position="716"/>
    </location>
</feature>
<feature type="domain" description="DUF7745" evidence="2">
    <location>
        <begin position="20"/>
        <end position="107"/>
    </location>
</feature>
<dbReference type="InterPro" id="IPR056647">
    <property type="entry name" value="DUF7745"/>
</dbReference>
<dbReference type="AlphaFoldDB" id="A0A2I0HXY8"/>
<reference evidence="3 4" key="1">
    <citation type="submission" date="2017-11" db="EMBL/GenBank/DDBJ databases">
        <title>De-novo sequencing of pomegranate (Punica granatum L.) genome.</title>
        <authorList>
            <person name="Akparov Z."/>
            <person name="Amiraslanov A."/>
            <person name="Hajiyeva S."/>
            <person name="Abbasov M."/>
            <person name="Kaur K."/>
            <person name="Hamwieh A."/>
            <person name="Solovyev V."/>
            <person name="Salamov A."/>
            <person name="Braich B."/>
            <person name="Kosarev P."/>
            <person name="Mahmoud A."/>
            <person name="Hajiyev E."/>
            <person name="Babayeva S."/>
            <person name="Izzatullayeva V."/>
            <person name="Mammadov A."/>
            <person name="Mammadov A."/>
            <person name="Sharifova S."/>
            <person name="Ojaghi J."/>
            <person name="Eynullazada K."/>
            <person name="Bayramov B."/>
            <person name="Abdulazimova A."/>
            <person name="Shahmuradov I."/>
        </authorList>
    </citation>
    <scope>NUCLEOTIDE SEQUENCE [LARGE SCALE GENOMIC DNA]</scope>
    <source>
        <strain evidence="4">cv. AG2017</strain>
        <tissue evidence="3">Leaf</tissue>
    </source>
</reference>
<evidence type="ECO:0000259" key="2">
    <source>
        <dbReference type="Pfam" id="PF24924"/>
    </source>
</evidence>
<evidence type="ECO:0000313" key="4">
    <source>
        <dbReference type="Proteomes" id="UP000233551"/>
    </source>
</evidence>
<evidence type="ECO:0000313" key="3">
    <source>
        <dbReference type="EMBL" id="PKI36567.1"/>
    </source>
</evidence>
<feature type="region of interest" description="Disordered" evidence="1">
    <location>
        <begin position="323"/>
        <end position="385"/>
    </location>
</feature>
<feature type="non-terminal residue" evidence="3">
    <location>
        <position position="734"/>
    </location>
</feature>
<evidence type="ECO:0000256" key="1">
    <source>
        <dbReference type="SAM" id="MobiDB-lite"/>
    </source>
</evidence>
<feature type="region of interest" description="Disordered" evidence="1">
    <location>
        <begin position="665"/>
        <end position="720"/>
    </location>
</feature>
<dbReference type="Proteomes" id="UP000233551">
    <property type="component" value="Unassembled WGS sequence"/>
</dbReference>
<feature type="compositionally biased region" description="Pro residues" evidence="1">
    <location>
        <begin position="376"/>
        <end position="385"/>
    </location>
</feature>
<dbReference type="Pfam" id="PF24924">
    <property type="entry name" value="DUF7745"/>
    <property type="match status" value="1"/>
</dbReference>
<feature type="compositionally biased region" description="Basic and acidic residues" evidence="1">
    <location>
        <begin position="665"/>
        <end position="678"/>
    </location>
</feature>
<protein>
    <recommendedName>
        <fullName evidence="2">DUF7745 domain-containing protein</fullName>
    </recommendedName>
</protein>
<dbReference type="PANTHER" id="PTHR33223">
    <property type="entry name" value="CCHC-TYPE DOMAIN-CONTAINING PROTEIN"/>
    <property type="match status" value="1"/>
</dbReference>
<feature type="compositionally biased region" description="Basic residues" evidence="1">
    <location>
        <begin position="689"/>
        <end position="701"/>
    </location>
</feature>
<accession>A0A2I0HXY8</accession>
<gene>
    <name evidence="3" type="ORF">CRG98_043042</name>
</gene>
<name>A0A2I0HXY8_PUNGR</name>
<proteinExistence type="predicted"/>
<dbReference type="PANTHER" id="PTHR33223:SF8">
    <property type="entry name" value="OS04G0172440 PROTEIN"/>
    <property type="match status" value="1"/>
</dbReference>